<keyword evidence="2" id="KW-1185">Reference proteome</keyword>
<dbReference type="Proteomes" id="UP000319257">
    <property type="component" value="Unassembled WGS sequence"/>
</dbReference>
<protein>
    <submittedName>
        <fullName evidence="1">Uncharacterized protein</fullName>
    </submittedName>
</protein>
<sequence length="768" mass="86075">MRAAWESSVDVAWAAGNQAIFNYLISPYNCQATWINATRKRIDWQAAMLSDSKMLATASLKPLEPDIRIWSDLDFYLLPYLRRLRTRREDLSDTYATLLLGRLVKHLYHDDTKYPDDCTYLVEYLIRCNANALITPKELESIQEQAFMAQFCVGLRYHPYIFEPMRHYFGGYDEDVELTVIDIAYCIAPALYLAYNDRRQSLPRKPTLAGAMNALNLGLEFFETYLQVNRFTDIEKQNRFLHNTLVHLAQLSKRWTTEHLRMLLLAGGESMDSLAAKVLHLFVNLVALPPESPERSLIHNRAVTLLLETGCQISPKALLNAIRSGNTDLLSILVSYSDLRKIGPFSLCASVWTDNTDSLNLLRMLGIAVSNVEVGSVTYPSHPGSFRSRHTFFGEELTDARRDDWYCYDVKRDQYPMSLLQAVGKGSEEHLTPVPMIMRCLDLAKNGTTKAPQIYLYDLLLGCLESRAHLSTTSEVCQLVKSEGLEFSDQPLRPSLIEAFLCTLNNFGVATPFESRSTHDTERPGVLEPIFRFLVSNGTPLPKDVISWLLEVHASNDLILFALDCGAYTNTHASRWEWEGILSSIALRDRLPLLRGILERRCVEINPVDLATAFGIVNSSRIQASPLERLETLQFMEQFSPDLKILSNSTIAKLATDNACFGHVDGMIILIRHGLDINAVIHISYGTIGDTRCLTALDSAASAGYLDMVQLLLNSGGMSAVPGETGCDGAIAMAEWCGHHAVAELIHKWVDLGVQLGIEDVARLQDVS</sequence>
<dbReference type="Gene3D" id="1.25.40.20">
    <property type="entry name" value="Ankyrin repeat-containing domain"/>
    <property type="match status" value="1"/>
</dbReference>
<dbReference type="AlphaFoldDB" id="A0A507ANU3"/>
<dbReference type="EMBL" id="SKBQ01000081">
    <property type="protein sequence ID" value="TPX08074.1"/>
    <property type="molecule type" value="Genomic_DNA"/>
</dbReference>
<accession>A0A507ANU3</accession>
<dbReference type="GeneID" id="41977721"/>
<comment type="caution">
    <text evidence="1">The sequence shown here is derived from an EMBL/GenBank/DDBJ whole genome shotgun (WGS) entry which is preliminary data.</text>
</comment>
<reference evidence="1 2" key="1">
    <citation type="submission" date="2019-06" db="EMBL/GenBank/DDBJ databases">
        <title>Draft genome sequence of the filamentous fungus Phialemoniopsis curvata isolated from diesel fuel.</title>
        <authorList>
            <person name="Varaljay V.A."/>
            <person name="Lyon W.J."/>
            <person name="Crouch A.L."/>
            <person name="Drake C.E."/>
            <person name="Hollomon J.M."/>
            <person name="Nadeau L.J."/>
            <person name="Nunn H.S."/>
            <person name="Stevenson B.S."/>
            <person name="Bojanowski C.L."/>
            <person name="Crookes-Goodson W.J."/>
        </authorList>
    </citation>
    <scope>NUCLEOTIDE SEQUENCE [LARGE SCALE GENOMIC DNA]</scope>
    <source>
        <strain evidence="1 2">D216</strain>
    </source>
</reference>
<gene>
    <name evidence="1" type="ORF">E0L32_010274</name>
</gene>
<dbReference type="InterPro" id="IPR036770">
    <property type="entry name" value="Ankyrin_rpt-contain_sf"/>
</dbReference>
<proteinExistence type="predicted"/>
<dbReference type="RefSeq" id="XP_030989785.1">
    <property type="nucleotide sequence ID" value="XM_031132875.1"/>
</dbReference>
<dbReference type="SUPFAM" id="SSF48403">
    <property type="entry name" value="Ankyrin repeat"/>
    <property type="match status" value="1"/>
</dbReference>
<name>A0A507ANU3_9PEZI</name>
<evidence type="ECO:0000313" key="1">
    <source>
        <dbReference type="EMBL" id="TPX08074.1"/>
    </source>
</evidence>
<evidence type="ECO:0000313" key="2">
    <source>
        <dbReference type="Proteomes" id="UP000319257"/>
    </source>
</evidence>
<organism evidence="1 2">
    <name type="scientific">Thyridium curvatum</name>
    <dbReference type="NCBI Taxonomy" id="1093900"/>
    <lineage>
        <taxon>Eukaryota</taxon>
        <taxon>Fungi</taxon>
        <taxon>Dikarya</taxon>
        <taxon>Ascomycota</taxon>
        <taxon>Pezizomycotina</taxon>
        <taxon>Sordariomycetes</taxon>
        <taxon>Sordariomycetidae</taxon>
        <taxon>Thyridiales</taxon>
        <taxon>Thyridiaceae</taxon>
        <taxon>Thyridium</taxon>
    </lineage>
</organism>
<dbReference type="OrthoDB" id="539213at2759"/>
<dbReference type="SMART" id="SM00248">
    <property type="entry name" value="ANK"/>
    <property type="match status" value="2"/>
</dbReference>
<dbReference type="InParanoid" id="A0A507ANU3"/>
<dbReference type="InterPro" id="IPR002110">
    <property type="entry name" value="Ankyrin_rpt"/>
</dbReference>